<dbReference type="Pfam" id="PF00930">
    <property type="entry name" value="DPPIV_N"/>
    <property type="match status" value="1"/>
</dbReference>
<accession>A0A5B2WTW3</accession>
<organism evidence="3 4">
    <name type="scientific">Solihabitans fulvus</name>
    <dbReference type="NCBI Taxonomy" id="1892852"/>
    <lineage>
        <taxon>Bacteria</taxon>
        <taxon>Bacillati</taxon>
        <taxon>Actinomycetota</taxon>
        <taxon>Actinomycetes</taxon>
        <taxon>Pseudonocardiales</taxon>
        <taxon>Pseudonocardiaceae</taxon>
        <taxon>Solihabitans</taxon>
    </lineage>
</organism>
<sequence>MQTTRLDASAYRTAEQLLRHNRATLVRGDTVTPQWIDGGARFWYPADTPDGRQLVIVDPAARTVEPAPDPAALVAGAAGGNPLEIPSPDGRFVVFRRGYDLWARGEGREWPLTSDGDADHDYGASPDYFMYSIALTRLGLPHAPPAVVWSPDSTRVLTHRTNQEGVRRTYSVESMPADGGAPRLRDKRSAFPGDDRMQLAEFVVLDVTAGTVLRAEAEPVEMPAMSPIFLKLAWWAEDGSAVYYLRSPREGHALSLHRLDPDTGEVRTVLTETGDTRVEAGQQPLLGPVVRIIAGGDEVLWYSQRDGWGHLYRHGTRAGEPLGRVTSGQWAVQRILRVDEDRRMVYFLAAGLVAADPYRRSVCRVGLDGTGFAMVTDDDLDHVVTVSPNGEYFLDSASTTDTPPVTVVRDWAGRVLVEVARADVSALAATGWTPPERFRVLAADGETEVYGLLYRPHGFDPARRYPVIDHAYPIPMMTRVSPSFDPGWHGYDAEALAALGFAVIAVDGRGTPGRDRAFHDASYQRMADACGLADHVAALTQLAAAHPWLDTDQVGMLGISAGGFATVRAMADYPDVFTVGVAQSGLHDFRYGDPGSAQMYGPYDERVAALASNVDAAGKVVGKLLLVHGGLDDQVSPDLTLRLVERLVAEDKDFELLIVPGAEHVYLGYEHYVNRRTWDFLVRALLGVEPPAGYRLTPVG</sequence>
<name>A0A5B2WTW3_9PSEU</name>
<feature type="domain" description="Peptidase S9 prolyl oligopeptidase catalytic" evidence="1">
    <location>
        <begin position="493"/>
        <end position="685"/>
    </location>
</feature>
<dbReference type="AlphaFoldDB" id="A0A5B2WTW3"/>
<evidence type="ECO:0000259" key="2">
    <source>
        <dbReference type="Pfam" id="PF00930"/>
    </source>
</evidence>
<reference evidence="3 4" key="2">
    <citation type="submission" date="2019-09" db="EMBL/GenBank/DDBJ databases">
        <authorList>
            <person name="Jin C."/>
        </authorList>
    </citation>
    <scope>NUCLEOTIDE SEQUENCE [LARGE SCALE GENOMIC DNA]</scope>
    <source>
        <strain evidence="3 4">AN110305</strain>
    </source>
</reference>
<evidence type="ECO:0000259" key="1">
    <source>
        <dbReference type="Pfam" id="PF00326"/>
    </source>
</evidence>
<dbReference type="SUPFAM" id="SSF82171">
    <property type="entry name" value="DPP6 N-terminal domain-like"/>
    <property type="match status" value="1"/>
</dbReference>
<dbReference type="RefSeq" id="WP_149852851.1">
    <property type="nucleotide sequence ID" value="NZ_VUOB01000056.1"/>
</dbReference>
<dbReference type="PANTHER" id="PTHR11731">
    <property type="entry name" value="PROTEASE FAMILY S9B,C DIPEPTIDYL-PEPTIDASE IV-RELATED"/>
    <property type="match status" value="1"/>
</dbReference>
<dbReference type="Pfam" id="PF00326">
    <property type="entry name" value="Peptidase_S9"/>
    <property type="match status" value="1"/>
</dbReference>
<dbReference type="PANTHER" id="PTHR11731:SF118">
    <property type="entry name" value="BLR1971 PROTEIN"/>
    <property type="match status" value="1"/>
</dbReference>
<dbReference type="OrthoDB" id="9812921at2"/>
<dbReference type="InterPro" id="IPR001375">
    <property type="entry name" value="Peptidase_S9_cat"/>
</dbReference>
<evidence type="ECO:0000313" key="4">
    <source>
        <dbReference type="Proteomes" id="UP000323454"/>
    </source>
</evidence>
<dbReference type="InterPro" id="IPR029058">
    <property type="entry name" value="AB_hydrolase_fold"/>
</dbReference>
<dbReference type="Gene3D" id="3.40.50.1820">
    <property type="entry name" value="alpha/beta hydrolase"/>
    <property type="match status" value="1"/>
</dbReference>
<dbReference type="InterPro" id="IPR050278">
    <property type="entry name" value="Serine_Prot_S9B/DPPIV"/>
</dbReference>
<feature type="domain" description="Dipeptidylpeptidase IV N-terminal" evidence="2">
    <location>
        <begin position="87"/>
        <end position="404"/>
    </location>
</feature>
<proteinExistence type="predicted"/>
<dbReference type="Proteomes" id="UP000323454">
    <property type="component" value="Unassembled WGS sequence"/>
</dbReference>
<comment type="caution">
    <text evidence="3">The sequence shown here is derived from an EMBL/GenBank/DDBJ whole genome shotgun (WGS) entry which is preliminary data.</text>
</comment>
<dbReference type="EMBL" id="VUOB01000056">
    <property type="protein sequence ID" value="KAA2255443.1"/>
    <property type="molecule type" value="Genomic_DNA"/>
</dbReference>
<dbReference type="GO" id="GO:0006508">
    <property type="term" value="P:proteolysis"/>
    <property type="evidence" value="ECO:0007669"/>
    <property type="project" value="InterPro"/>
</dbReference>
<dbReference type="InterPro" id="IPR002469">
    <property type="entry name" value="Peptidase_S9B_N"/>
</dbReference>
<keyword evidence="4" id="KW-1185">Reference proteome</keyword>
<dbReference type="SUPFAM" id="SSF53474">
    <property type="entry name" value="alpha/beta-Hydrolases"/>
    <property type="match status" value="1"/>
</dbReference>
<reference evidence="3 4" key="1">
    <citation type="submission" date="2019-09" db="EMBL/GenBank/DDBJ databases">
        <title>Goodfellowia gen. nov., a new genus of the Pseudonocardineae related to Actinoalloteichus, containing Goodfellowia coeruleoviolacea gen. nov., comb. nov. gen. nov., comb. nov.</title>
        <authorList>
            <person name="Labeda D."/>
        </authorList>
    </citation>
    <scope>NUCLEOTIDE SEQUENCE [LARGE SCALE GENOMIC DNA]</scope>
    <source>
        <strain evidence="3 4">AN110305</strain>
    </source>
</reference>
<dbReference type="GO" id="GO:0008236">
    <property type="term" value="F:serine-type peptidase activity"/>
    <property type="evidence" value="ECO:0007669"/>
    <property type="project" value="InterPro"/>
</dbReference>
<gene>
    <name evidence="3" type="ORF">F0L68_28150</name>
</gene>
<protein>
    <submittedName>
        <fullName evidence="3">Prolyl oligopeptidase family serine peptidase</fullName>
    </submittedName>
</protein>
<dbReference type="Gene3D" id="2.140.10.30">
    <property type="entry name" value="Dipeptidylpeptidase IV, N-terminal domain"/>
    <property type="match status" value="1"/>
</dbReference>
<evidence type="ECO:0000313" key="3">
    <source>
        <dbReference type="EMBL" id="KAA2255443.1"/>
    </source>
</evidence>